<sequence>MKQRALPPTVSGTIIPAAVTPNNNNSRTQTHGRAEGRSLHREHTATVTTTSRSHGGCLICHTSAHTEQHTHIKQQAGCKRAQPSFAAPTRYRRQSFHCCLLRHTTSHRRKSPRHQIHNKKDASAPAAAGRKSLRTYPRHPRQRTTKTSVAGSFQPPSQGPQQPQSCACVHSQRLQHGMCVHVLVCLAAPIFAVQLCGTKKTKESNGRERQIAHTQITHIITHTHTQPRNGCTQPQNQKGKQNKKPKRGTTSAHTLSLLP</sequence>
<evidence type="ECO:0000313" key="3">
    <source>
        <dbReference type="Proteomes" id="UP000017861"/>
    </source>
</evidence>
<gene>
    <name evidence="2" type="ORF">TCDM_11431</name>
</gene>
<protein>
    <submittedName>
        <fullName evidence="2">Uncharacterized protein</fullName>
    </submittedName>
</protein>
<feature type="region of interest" description="Disordered" evidence="1">
    <location>
        <begin position="222"/>
        <end position="259"/>
    </location>
</feature>
<feature type="compositionally biased region" description="Low complexity" evidence="1">
    <location>
        <begin position="151"/>
        <end position="165"/>
    </location>
</feature>
<dbReference type="VEuPathDB" id="TriTrypDB:TCDM_11431"/>
<proteinExistence type="predicted"/>
<feature type="compositionally biased region" description="Polar residues" evidence="1">
    <location>
        <begin position="248"/>
        <end position="259"/>
    </location>
</feature>
<comment type="caution">
    <text evidence="2">The sequence shown here is derived from an EMBL/GenBank/DDBJ whole genome shotgun (WGS) entry which is preliminary data.</text>
</comment>
<name>V5B9E7_TRYCR</name>
<dbReference type="AlphaFoldDB" id="V5B9E7"/>
<evidence type="ECO:0000313" key="2">
    <source>
        <dbReference type="EMBL" id="ESS61008.1"/>
    </source>
</evidence>
<accession>V5B9E7</accession>
<feature type="compositionally biased region" description="Polar residues" evidence="1">
    <location>
        <begin position="20"/>
        <end position="31"/>
    </location>
</feature>
<evidence type="ECO:0000256" key="1">
    <source>
        <dbReference type="SAM" id="MobiDB-lite"/>
    </source>
</evidence>
<feature type="region of interest" description="Disordered" evidence="1">
    <location>
        <begin position="104"/>
        <end position="165"/>
    </location>
</feature>
<organism evidence="2 3">
    <name type="scientific">Trypanosoma cruzi Dm28c</name>
    <dbReference type="NCBI Taxonomy" id="1416333"/>
    <lineage>
        <taxon>Eukaryota</taxon>
        <taxon>Discoba</taxon>
        <taxon>Euglenozoa</taxon>
        <taxon>Kinetoplastea</taxon>
        <taxon>Metakinetoplastina</taxon>
        <taxon>Trypanosomatida</taxon>
        <taxon>Trypanosomatidae</taxon>
        <taxon>Trypanosoma</taxon>
        <taxon>Schizotrypanum</taxon>
    </lineage>
</organism>
<feature type="compositionally biased region" description="Basic residues" evidence="1">
    <location>
        <begin position="131"/>
        <end position="144"/>
    </location>
</feature>
<reference evidence="2 3" key="1">
    <citation type="journal article" date="2014" name="Genome Announc.">
        <title>Trypanosoma cruzi Clone Dm28c Draft Genome Sequence.</title>
        <authorList>
            <person name="Grisard E.C."/>
            <person name="Teixeira S.M."/>
            <person name="de Almeida L.G."/>
            <person name="Stoco P.H."/>
            <person name="Gerber A.L."/>
            <person name="Talavera-Lopez C."/>
            <person name="Lima O.C."/>
            <person name="Andersson B."/>
            <person name="de Vasconcelos A.T."/>
        </authorList>
    </citation>
    <scope>NUCLEOTIDE SEQUENCE [LARGE SCALE GENOMIC DNA]</scope>
    <source>
        <strain evidence="2 3">Dm28c</strain>
    </source>
</reference>
<dbReference type="EMBL" id="AYLP01000355">
    <property type="protein sequence ID" value="ESS61008.1"/>
    <property type="molecule type" value="Genomic_DNA"/>
</dbReference>
<feature type="compositionally biased region" description="Basic residues" evidence="1">
    <location>
        <begin position="104"/>
        <end position="117"/>
    </location>
</feature>
<feature type="compositionally biased region" description="Basic and acidic residues" evidence="1">
    <location>
        <begin position="32"/>
        <end position="44"/>
    </location>
</feature>
<feature type="region of interest" description="Disordered" evidence="1">
    <location>
        <begin position="19"/>
        <end position="54"/>
    </location>
</feature>
<dbReference type="Proteomes" id="UP000017861">
    <property type="component" value="Unassembled WGS sequence"/>
</dbReference>